<keyword evidence="4" id="KW-1185">Reference proteome</keyword>
<comment type="caution">
    <text evidence="1">The sequence shown here is derived from an EMBL/GenBank/DDBJ whole genome shotgun (WGS) entry which is preliminary data.</text>
</comment>
<protein>
    <submittedName>
        <fullName evidence="1">Uncharacterized protein</fullName>
    </submittedName>
</protein>
<dbReference type="RefSeq" id="WP_062651657.1">
    <property type="nucleotide sequence ID" value="NZ_JBJXVJ010000003.1"/>
</dbReference>
<dbReference type="Proteomes" id="UP000070513">
    <property type="component" value="Unassembled WGS sequence"/>
</dbReference>
<dbReference type="EMBL" id="JBJXVJ010000003">
    <property type="protein sequence ID" value="MFN1218199.1"/>
    <property type="molecule type" value="Genomic_DNA"/>
</dbReference>
<evidence type="ECO:0000313" key="1">
    <source>
        <dbReference type="EMBL" id="KXH83266.1"/>
    </source>
</evidence>
<dbReference type="OrthoDB" id="1263854at2"/>
<name>A0A135WEC8_9FLAO</name>
<reference evidence="3" key="1">
    <citation type="submission" date="2015-12" db="EMBL/GenBank/DDBJ databases">
        <title>Genome sequence of a biocontrol rhizobacterium Chryseobacterium kwangjuense strain KJ1R5 isolated from pepper (Capsicum annuum L.).</title>
        <authorList>
            <person name="Jeong J.-J."/>
            <person name="Park H."/>
            <person name="Mannaa M."/>
            <person name="Sang M.K."/>
            <person name="Choi I.-G."/>
            <person name="Kim K.D."/>
        </authorList>
    </citation>
    <scope>NUCLEOTIDE SEQUENCE [LARGE SCALE GENOMIC DNA]</scope>
    <source>
        <strain evidence="3">KJ1R5</strain>
    </source>
</reference>
<organism evidence="1 3">
    <name type="scientific">Chryseobacterium kwangjuense</name>
    <dbReference type="NCBI Taxonomy" id="267125"/>
    <lineage>
        <taxon>Bacteria</taxon>
        <taxon>Pseudomonadati</taxon>
        <taxon>Bacteroidota</taxon>
        <taxon>Flavobacteriia</taxon>
        <taxon>Flavobacteriales</taxon>
        <taxon>Weeksellaceae</taxon>
        <taxon>Chryseobacterium group</taxon>
        <taxon>Chryseobacterium</taxon>
    </lineage>
</organism>
<reference evidence="1" key="2">
    <citation type="submission" date="2015-12" db="EMBL/GenBank/DDBJ databases">
        <authorList>
            <person name="Shamseldin A."/>
            <person name="Moawad H."/>
            <person name="Abd El-Rahim W.M."/>
            <person name="Sadowsky M.J."/>
        </authorList>
    </citation>
    <scope>NUCLEOTIDE SEQUENCE</scope>
    <source>
        <strain evidence="1">KJ1R5</strain>
    </source>
</reference>
<evidence type="ECO:0000313" key="2">
    <source>
        <dbReference type="EMBL" id="MFN1218199.1"/>
    </source>
</evidence>
<reference evidence="2 4" key="4">
    <citation type="submission" date="2024-12" db="EMBL/GenBank/DDBJ databases">
        <title>Draft genome sequence of Chryseobacterium kwangjuense AG447.</title>
        <authorList>
            <person name="Cheptsov V.S."/>
            <person name="Belov A."/>
            <person name="Zavarzina A.G."/>
        </authorList>
    </citation>
    <scope>NUCLEOTIDE SEQUENCE [LARGE SCALE GENOMIC DNA]</scope>
    <source>
        <strain evidence="2 4">AG447</strain>
    </source>
</reference>
<evidence type="ECO:0000313" key="3">
    <source>
        <dbReference type="Proteomes" id="UP000070513"/>
    </source>
</evidence>
<reference evidence="1 3" key="3">
    <citation type="journal article" date="2016" name="Genome Announc.">
        <title>Draft Genome Sequence of a Biocontrol Rhizobacterium, Chryseobacterium kwangjuense Strain KJ1R5, Isolated from Pepper (Capsicum annuum).</title>
        <authorList>
            <person name="Jeong J.J."/>
            <person name="Park H."/>
            <person name="Park B.H."/>
            <person name="Mannaa M."/>
            <person name="Sang M.K."/>
            <person name="Choi I.G."/>
            <person name="Kim K.D."/>
        </authorList>
    </citation>
    <scope>NUCLEOTIDE SEQUENCE [LARGE SCALE GENOMIC DNA]</scope>
    <source>
        <strain evidence="1 3">KJ1R5</strain>
    </source>
</reference>
<dbReference type="AlphaFoldDB" id="A0A135WEC8"/>
<dbReference type="EMBL" id="LPUR01000011">
    <property type="protein sequence ID" value="KXH83266.1"/>
    <property type="molecule type" value="Genomic_DNA"/>
</dbReference>
<evidence type="ECO:0000313" key="4">
    <source>
        <dbReference type="Proteomes" id="UP001634154"/>
    </source>
</evidence>
<dbReference type="Proteomes" id="UP001634154">
    <property type="component" value="Unassembled WGS sequence"/>
</dbReference>
<sequence>MKTEINNPENVQNVQIELERTELVKPTPIDTMLSNEVEALCESFGCGYNVAKGSGDTTEDTDILF</sequence>
<proteinExistence type="predicted"/>
<accession>A0A135WEC8</accession>
<gene>
    <name evidence="2" type="ORF">ACKW6Q_14605</name>
    <name evidence="1" type="ORF">AU378_12685</name>
</gene>